<feature type="domain" description="HTH marR-type" evidence="1">
    <location>
        <begin position="1"/>
        <end position="139"/>
    </location>
</feature>
<dbReference type="InterPro" id="IPR039422">
    <property type="entry name" value="MarR/SlyA-like"/>
</dbReference>
<dbReference type="AlphaFoldDB" id="A7I5X2"/>
<evidence type="ECO:0000313" key="3">
    <source>
        <dbReference type="Proteomes" id="UP000002408"/>
    </source>
</evidence>
<dbReference type="HOGENOM" id="CLU_083287_27_4_2"/>
<dbReference type="eggNOG" id="arCOG03182">
    <property type="taxonomic scope" value="Archaea"/>
</dbReference>
<dbReference type="STRING" id="456442.Mboo_0615"/>
<proteinExistence type="predicted"/>
<dbReference type="Gene3D" id="1.10.10.10">
    <property type="entry name" value="Winged helix-like DNA-binding domain superfamily/Winged helix DNA-binding domain"/>
    <property type="match status" value="1"/>
</dbReference>
<dbReference type="InterPro" id="IPR000835">
    <property type="entry name" value="HTH_MarR-typ"/>
</dbReference>
<dbReference type="SMART" id="SM00347">
    <property type="entry name" value="HTH_MARR"/>
    <property type="match status" value="1"/>
</dbReference>
<dbReference type="GO" id="GO:0003700">
    <property type="term" value="F:DNA-binding transcription factor activity"/>
    <property type="evidence" value="ECO:0007669"/>
    <property type="project" value="InterPro"/>
</dbReference>
<dbReference type="OrthoDB" id="118086at2157"/>
<organism evidence="2 3">
    <name type="scientific">Methanoregula boonei (strain DSM 21154 / JCM 14090 / 6A8)</name>
    <dbReference type="NCBI Taxonomy" id="456442"/>
    <lineage>
        <taxon>Archaea</taxon>
        <taxon>Methanobacteriati</taxon>
        <taxon>Methanobacteriota</taxon>
        <taxon>Stenosarchaea group</taxon>
        <taxon>Methanomicrobia</taxon>
        <taxon>Methanomicrobiales</taxon>
        <taxon>Methanoregulaceae</taxon>
        <taxon>Methanoregula</taxon>
    </lineage>
</organism>
<dbReference type="PANTHER" id="PTHR33164">
    <property type="entry name" value="TRANSCRIPTIONAL REGULATOR, MARR FAMILY"/>
    <property type="match status" value="1"/>
</dbReference>
<accession>A7I5X2</accession>
<dbReference type="KEGG" id="mbn:Mboo_0615"/>
<dbReference type="RefSeq" id="WP_012106154.1">
    <property type="nucleotide sequence ID" value="NC_009712.1"/>
</dbReference>
<dbReference type="InterPro" id="IPR036388">
    <property type="entry name" value="WH-like_DNA-bd_sf"/>
</dbReference>
<dbReference type="GO" id="GO:0006950">
    <property type="term" value="P:response to stress"/>
    <property type="evidence" value="ECO:0007669"/>
    <property type="project" value="TreeGrafter"/>
</dbReference>
<keyword evidence="3" id="KW-1185">Reference proteome</keyword>
<dbReference type="PANTHER" id="PTHR33164:SF43">
    <property type="entry name" value="HTH-TYPE TRANSCRIPTIONAL REPRESSOR YETL"/>
    <property type="match status" value="1"/>
</dbReference>
<dbReference type="PRINTS" id="PR00598">
    <property type="entry name" value="HTHMARR"/>
</dbReference>
<evidence type="ECO:0000313" key="2">
    <source>
        <dbReference type="EMBL" id="ABS55133.1"/>
    </source>
</evidence>
<sequence>MTQDMRDRTADALLALIPLYYKNVIRHRPPIAGIQLAQVHTLGILTKAGSLTMSEIGSRLYISRPYMTRLADQMIADGLVERRPDPDDRRVIKLAITEKGKKYLRQSITWFKNDLKKNLSGLSDSDIGKLCTALEDTYRILSSLQAG</sequence>
<dbReference type="SUPFAM" id="SSF46785">
    <property type="entry name" value="Winged helix' DNA-binding domain"/>
    <property type="match status" value="1"/>
</dbReference>
<dbReference type="GeneID" id="5411129"/>
<reference evidence="3" key="1">
    <citation type="journal article" date="2015" name="Microbiology">
        <title>Genome of Methanoregula boonei 6A8 reveals adaptations to oligotrophic peatland environments.</title>
        <authorList>
            <person name="Braeuer S."/>
            <person name="Cadillo-Quiroz H."/>
            <person name="Kyrpides N."/>
            <person name="Woyke T."/>
            <person name="Goodwin L."/>
            <person name="Detter C."/>
            <person name="Podell S."/>
            <person name="Yavitt J.B."/>
            <person name="Zinder S.H."/>
        </authorList>
    </citation>
    <scope>NUCLEOTIDE SEQUENCE [LARGE SCALE GENOMIC DNA]</scope>
    <source>
        <strain evidence="3">DSM 21154 / JCM 14090 / 6A8</strain>
    </source>
</reference>
<name>A7I5X2_METB6</name>
<dbReference type="InterPro" id="IPR036390">
    <property type="entry name" value="WH_DNA-bd_sf"/>
</dbReference>
<dbReference type="Proteomes" id="UP000002408">
    <property type="component" value="Chromosome"/>
</dbReference>
<protein>
    <submittedName>
        <fullName evidence="2">Transcriptional regulator, MarR family</fullName>
    </submittedName>
</protein>
<dbReference type="PROSITE" id="PS50995">
    <property type="entry name" value="HTH_MARR_2"/>
    <property type="match status" value="1"/>
</dbReference>
<dbReference type="EMBL" id="CP000780">
    <property type="protein sequence ID" value="ABS55133.1"/>
    <property type="molecule type" value="Genomic_DNA"/>
</dbReference>
<evidence type="ECO:0000259" key="1">
    <source>
        <dbReference type="PROSITE" id="PS50995"/>
    </source>
</evidence>
<dbReference type="Pfam" id="PF01047">
    <property type="entry name" value="MarR"/>
    <property type="match status" value="1"/>
</dbReference>
<gene>
    <name evidence="2" type="ordered locus">Mboo_0615</name>
</gene>